<dbReference type="Pfam" id="PF00956">
    <property type="entry name" value="NAP"/>
    <property type="match status" value="1"/>
</dbReference>
<dbReference type="InterPro" id="IPR002164">
    <property type="entry name" value="NAP_family"/>
</dbReference>
<dbReference type="GO" id="GO:0005634">
    <property type="term" value="C:nucleus"/>
    <property type="evidence" value="ECO:0007669"/>
    <property type="project" value="InterPro"/>
</dbReference>
<keyword evidence="5" id="KW-1185">Reference proteome</keyword>
<name>A0A0D2AKC4_9PEZI</name>
<feature type="compositionally biased region" description="Acidic residues" evidence="3">
    <location>
        <begin position="284"/>
        <end position="305"/>
    </location>
</feature>
<dbReference type="VEuPathDB" id="FungiDB:PV09_02153"/>
<dbReference type="EMBL" id="KN847533">
    <property type="protein sequence ID" value="KIW07303.1"/>
    <property type="molecule type" value="Genomic_DNA"/>
</dbReference>
<evidence type="ECO:0000256" key="2">
    <source>
        <dbReference type="RuleBase" id="RU003876"/>
    </source>
</evidence>
<dbReference type="InParanoid" id="A0A0D2AKC4"/>
<dbReference type="SUPFAM" id="SSF143113">
    <property type="entry name" value="NAP-like"/>
    <property type="match status" value="1"/>
</dbReference>
<dbReference type="Gene3D" id="3.30.1120.90">
    <property type="entry name" value="Nucleosome assembly protein"/>
    <property type="match status" value="1"/>
</dbReference>
<feature type="region of interest" description="Disordered" evidence="3">
    <location>
        <begin position="284"/>
        <end position="336"/>
    </location>
</feature>
<dbReference type="RefSeq" id="XP_016217172.1">
    <property type="nucleotide sequence ID" value="XM_016355156.1"/>
</dbReference>
<protein>
    <submittedName>
        <fullName evidence="4">Uncharacterized protein</fullName>
    </submittedName>
</protein>
<dbReference type="STRING" id="253628.A0A0D2AKC4"/>
<evidence type="ECO:0000313" key="4">
    <source>
        <dbReference type="EMBL" id="KIW07303.1"/>
    </source>
</evidence>
<dbReference type="AlphaFoldDB" id="A0A0D2AKC4"/>
<dbReference type="GeneID" id="27310126"/>
<dbReference type="Proteomes" id="UP000053259">
    <property type="component" value="Unassembled WGS sequence"/>
</dbReference>
<accession>A0A0D2AKC4</accession>
<dbReference type="OrthoDB" id="19419at2759"/>
<proteinExistence type="inferred from homology"/>
<evidence type="ECO:0000256" key="3">
    <source>
        <dbReference type="SAM" id="MobiDB-lite"/>
    </source>
</evidence>
<dbReference type="HOGENOM" id="CLU_038163_0_0_1"/>
<dbReference type="GO" id="GO:0006334">
    <property type="term" value="P:nucleosome assembly"/>
    <property type="evidence" value="ECO:0007669"/>
    <property type="project" value="InterPro"/>
</dbReference>
<dbReference type="FunCoup" id="A0A0D2AKC4">
    <property type="interactions" value="562"/>
</dbReference>
<reference evidence="4 5" key="1">
    <citation type="submission" date="2015-01" db="EMBL/GenBank/DDBJ databases">
        <title>The Genome Sequence of Ochroconis gallopava CBS43764.</title>
        <authorList>
            <consortium name="The Broad Institute Genomics Platform"/>
            <person name="Cuomo C."/>
            <person name="de Hoog S."/>
            <person name="Gorbushina A."/>
            <person name="Stielow B."/>
            <person name="Teixiera M."/>
            <person name="Abouelleil A."/>
            <person name="Chapman S.B."/>
            <person name="Priest M."/>
            <person name="Young S.K."/>
            <person name="Wortman J."/>
            <person name="Nusbaum C."/>
            <person name="Birren B."/>
        </authorList>
    </citation>
    <scope>NUCLEOTIDE SEQUENCE [LARGE SCALE GENOMIC DNA]</scope>
    <source>
        <strain evidence="4 5">CBS 43764</strain>
    </source>
</reference>
<dbReference type="PANTHER" id="PTHR11875">
    <property type="entry name" value="TESTIS-SPECIFIC Y-ENCODED PROTEIN"/>
    <property type="match status" value="1"/>
</dbReference>
<organism evidence="4 5">
    <name type="scientific">Verruconis gallopava</name>
    <dbReference type="NCBI Taxonomy" id="253628"/>
    <lineage>
        <taxon>Eukaryota</taxon>
        <taxon>Fungi</taxon>
        <taxon>Dikarya</taxon>
        <taxon>Ascomycota</taxon>
        <taxon>Pezizomycotina</taxon>
        <taxon>Dothideomycetes</taxon>
        <taxon>Pleosporomycetidae</taxon>
        <taxon>Venturiales</taxon>
        <taxon>Sympoventuriaceae</taxon>
        <taxon>Verruconis</taxon>
    </lineage>
</organism>
<evidence type="ECO:0000256" key="1">
    <source>
        <dbReference type="ARBA" id="ARBA00009947"/>
    </source>
</evidence>
<evidence type="ECO:0000313" key="5">
    <source>
        <dbReference type="Proteomes" id="UP000053259"/>
    </source>
</evidence>
<dbReference type="InterPro" id="IPR037231">
    <property type="entry name" value="NAP-like_sf"/>
</dbReference>
<comment type="similarity">
    <text evidence="1 2">Belongs to the nucleosome assembly protein (NAP) family.</text>
</comment>
<gene>
    <name evidence="4" type="ORF">PV09_02153</name>
</gene>
<sequence length="336" mass="38212">MATNGAQESSVSYEELIQLEYEFNDAEDELVRRQYELERPLYARRAELVAKIPNFWALVLEQAPPDVDQYIQPSDSQVFAECLTGISVERFDIQNTPRSFSITFTFAPNEWFEDATLEKKFYFRRAADNWTGLVSEPVKINWKQGKDLSLGLTDAAIKLWEARTENSNVANGAGKAAHIKQRKEVIDLINKSSDSASRFFTLFGFVSERRYVSAEESDAANKAEKERRAKAKAGEEVEDVEEEEVDFEEIEAEVCPHGADLATMIAEDIWPNAIKYFTQAQEMDDEELSEIDFEEASDDDESGDEIDIRALVKGKSSKRKEKDSDLESPPASKRKQ</sequence>